<organism evidence="3 4">
    <name type="scientific">Peptostreptococcus stomatis DSM 17678</name>
    <dbReference type="NCBI Taxonomy" id="596315"/>
    <lineage>
        <taxon>Bacteria</taxon>
        <taxon>Bacillati</taxon>
        <taxon>Bacillota</taxon>
        <taxon>Clostridia</taxon>
        <taxon>Peptostreptococcales</taxon>
        <taxon>Peptostreptococcaceae</taxon>
        <taxon>Peptostreptococcus</taxon>
    </lineage>
</organism>
<keyword evidence="2" id="KW-0732">Signal</keyword>
<protein>
    <submittedName>
        <fullName evidence="3">Uncharacterized protein</fullName>
    </submittedName>
</protein>
<accession>E0E140</accession>
<feature type="transmembrane region" description="Helical" evidence="1">
    <location>
        <begin position="612"/>
        <end position="633"/>
    </location>
</feature>
<feature type="transmembrane region" description="Helical" evidence="1">
    <location>
        <begin position="443"/>
        <end position="460"/>
    </location>
</feature>
<dbReference type="STRING" id="596315.HMPREF0634_0392"/>
<keyword evidence="1" id="KW-0472">Membrane</keyword>
<sequence length="759" mass="85016">MFKKSLAFIVSLVLVFGLVGPGFAAGTKSEESALATEQAMTKGELDSKADNNTAKNKGKVILIDLNRTNYDNFKNIKFLANRLENSGYLGMMNIRGDKGYDDRRNYASMGATGRVNILPETPVDFSQIEGKNLYKYATGHSPKKINLLSVNNLDQYNQSNGEFKSKMGYLGDTLSSNGKKIGILGNSDYYDMVTGQEIRNRDFALMVMDSRSRIEEGNVDFINKKDQSFPFGISTDYDKLKDETKKYYAKTDFLMVNLGDTFRLDEYKVNLNSTTYARMKYRVYNKVSDYLEYVFKMAGKNDTIYILGSFPSKLDYANNRRLAPLVRFDMSESGKGLLLSATTRRAGVFANLDLGVDILNRFGLKNKEMVGRQLTNKTMDNRDDYMTKEYKKIVAISSIRMTIINIYVAVISVSWILGALALWQRDKLPKKHKKKILNFLKEMVKLGLIMPLAFLSAPILRPGSQAQVTLSIVFMTVLLYILGSRIFKNDDLKQVGFYSILMILLIVVDSVISTPLMQSNIMSYDPMIGARYYGIGNEYEGATIGSAILGIAILLEYKKIPKLWVAIFLFAVLITSAYPSMGANVGGAISESIAYIAFFLLICGVKIDFKKSVLVVAITALIVAVFATADIMLGMGSHLGNFVVQVFRNGPMEIVTVFARKIDMNIQLAQTTVWVNILLVGLLILGFTIFRPNRHFSYMKERYKIVYDGYLAIMVGCVVTLLVNDSGIIAAATDSIYLLIPVIIILINKFNQKEDKYIS</sequence>
<evidence type="ECO:0000313" key="4">
    <source>
        <dbReference type="Proteomes" id="UP000003244"/>
    </source>
</evidence>
<evidence type="ECO:0000313" key="3">
    <source>
        <dbReference type="EMBL" id="EFM65352.1"/>
    </source>
</evidence>
<feature type="chain" id="PRO_5003133776" evidence="2">
    <location>
        <begin position="25"/>
        <end position="759"/>
    </location>
</feature>
<feature type="signal peptide" evidence="2">
    <location>
        <begin position="1"/>
        <end position="24"/>
    </location>
</feature>
<feature type="transmembrane region" description="Helical" evidence="1">
    <location>
        <begin position="539"/>
        <end position="556"/>
    </location>
</feature>
<evidence type="ECO:0000256" key="2">
    <source>
        <dbReference type="SAM" id="SignalP"/>
    </source>
</evidence>
<evidence type="ECO:0000256" key="1">
    <source>
        <dbReference type="SAM" id="Phobius"/>
    </source>
</evidence>
<keyword evidence="1" id="KW-0812">Transmembrane</keyword>
<comment type="caution">
    <text evidence="3">The sequence shown here is derived from an EMBL/GenBank/DDBJ whole genome shotgun (WGS) entry which is preliminary data.</text>
</comment>
<dbReference type="OrthoDB" id="3199331at2"/>
<feature type="transmembrane region" description="Helical" evidence="1">
    <location>
        <begin position="495"/>
        <end position="519"/>
    </location>
</feature>
<feature type="transmembrane region" description="Helical" evidence="1">
    <location>
        <begin position="673"/>
        <end position="693"/>
    </location>
</feature>
<keyword evidence="4" id="KW-1185">Reference proteome</keyword>
<gene>
    <name evidence="3" type="ORF">HMPREF0634_0392</name>
</gene>
<name>E0E140_9FIRM</name>
<dbReference type="RefSeq" id="WP_007788082.1">
    <property type="nucleotide sequence ID" value="NZ_ADGQ01000004.1"/>
</dbReference>
<reference evidence="3 4" key="1">
    <citation type="submission" date="2010-08" db="EMBL/GenBank/DDBJ databases">
        <authorList>
            <person name="Harkins D.M."/>
            <person name="Madupu R."/>
            <person name="Durkin A.S."/>
            <person name="Torralba M."/>
            <person name="Methe B."/>
            <person name="Sutton G.G."/>
            <person name="Nelson K.E."/>
        </authorList>
    </citation>
    <scope>NUCLEOTIDE SEQUENCE [LARGE SCALE GENOMIC DNA]</scope>
    <source>
        <strain evidence="3 4">DSM 17678</strain>
    </source>
</reference>
<dbReference type="AlphaFoldDB" id="E0E140"/>
<feature type="transmembrane region" description="Helical" evidence="1">
    <location>
        <begin position="728"/>
        <end position="747"/>
    </location>
</feature>
<feature type="transmembrane region" description="Helical" evidence="1">
    <location>
        <begin position="466"/>
        <end position="483"/>
    </location>
</feature>
<feature type="transmembrane region" description="Helical" evidence="1">
    <location>
        <begin position="404"/>
        <end position="423"/>
    </location>
</feature>
<feature type="transmembrane region" description="Helical" evidence="1">
    <location>
        <begin position="587"/>
        <end position="605"/>
    </location>
</feature>
<dbReference type="GeneID" id="84799878"/>
<feature type="transmembrane region" description="Helical" evidence="1">
    <location>
        <begin position="563"/>
        <end position="581"/>
    </location>
</feature>
<keyword evidence="1" id="KW-1133">Transmembrane helix</keyword>
<proteinExistence type="predicted"/>
<dbReference type="Proteomes" id="UP000003244">
    <property type="component" value="Unassembled WGS sequence"/>
</dbReference>
<feature type="transmembrane region" description="Helical" evidence="1">
    <location>
        <begin position="705"/>
        <end position="722"/>
    </location>
</feature>
<dbReference type="eggNOG" id="COG3119">
    <property type="taxonomic scope" value="Bacteria"/>
</dbReference>
<dbReference type="EMBL" id="ADGQ01000004">
    <property type="protein sequence ID" value="EFM65352.1"/>
    <property type="molecule type" value="Genomic_DNA"/>
</dbReference>